<feature type="region of interest" description="Disordered" evidence="5">
    <location>
        <begin position="1"/>
        <end position="31"/>
    </location>
</feature>
<dbReference type="Pfam" id="PF06253">
    <property type="entry name" value="MTTB"/>
    <property type="match status" value="1"/>
</dbReference>
<comment type="similarity">
    <text evidence="1 4">Belongs to the trimethylamine methyltransferase family.</text>
</comment>
<evidence type="ECO:0000313" key="7">
    <source>
        <dbReference type="Proteomes" id="UP001595583"/>
    </source>
</evidence>
<dbReference type="EC" id="2.1.1.-" evidence="4"/>
<dbReference type="InterPro" id="IPR038601">
    <property type="entry name" value="MttB-like_sf"/>
</dbReference>
<keyword evidence="2 6" id="KW-0489">Methyltransferase</keyword>
<comment type="caution">
    <text evidence="6">The sequence shown here is derived from an EMBL/GenBank/DDBJ whole genome shotgun (WGS) entry which is preliminary data.</text>
</comment>
<keyword evidence="3 4" id="KW-0808">Transferase</keyword>
<proteinExistence type="inferred from homology"/>
<accession>A0ABV7K8G6</accession>
<evidence type="ECO:0000256" key="2">
    <source>
        <dbReference type="ARBA" id="ARBA00022603"/>
    </source>
</evidence>
<evidence type="ECO:0000256" key="4">
    <source>
        <dbReference type="PIRNR" id="PIRNR037567"/>
    </source>
</evidence>
<dbReference type="RefSeq" id="WP_378218798.1">
    <property type="nucleotide sequence ID" value="NZ_JBHRTK010000004.1"/>
</dbReference>
<dbReference type="Gene3D" id="3.20.20.480">
    <property type="entry name" value="Trimethylamine methyltransferase-like"/>
    <property type="match status" value="1"/>
</dbReference>
<dbReference type="EMBL" id="JBHRTK010000004">
    <property type="protein sequence ID" value="MFC3205379.1"/>
    <property type="molecule type" value="Genomic_DNA"/>
</dbReference>
<reference evidence="7" key="1">
    <citation type="journal article" date="2019" name="Int. J. Syst. Evol. Microbiol.">
        <title>The Global Catalogue of Microorganisms (GCM) 10K type strain sequencing project: providing services to taxonomists for standard genome sequencing and annotation.</title>
        <authorList>
            <consortium name="The Broad Institute Genomics Platform"/>
            <consortium name="The Broad Institute Genome Sequencing Center for Infectious Disease"/>
            <person name="Wu L."/>
            <person name="Ma J."/>
        </authorList>
    </citation>
    <scope>NUCLEOTIDE SEQUENCE [LARGE SCALE GENOMIC DNA]</scope>
    <source>
        <strain evidence="7">KCTC 52165</strain>
    </source>
</reference>
<dbReference type="PIRSF" id="PIRSF037567">
    <property type="entry name" value="MTTB_MeTrfase"/>
    <property type="match status" value="1"/>
</dbReference>
<organism evidence="6 7">
    <name type="scientific">Aquamicrobium soli</name>
    <dbReference type="NCBI Taxonomy" id="1811518"/>
    <lineage>
        <taxon>Bacteria</taxon>
        <taxon>Pseudomonadati</taxon>
        <taxon>Pseudomonadota</taxon>
        <taxon>Alphaproteobacteria</taxon>
        <taxon>Hyphomicrobiales</taxon>
        <taxon>Phyllobacteriaceae</taxon>
        <taxon>Aquamicrobium</taxon>
    </lineage>
</organism>
<evidence type="ECO:0000313" key="6">
    <source>
        <dbReference type="EMBL" id="MFC3205379.1"/>
    </source>
</evidence>
<protein>
    <recommendedName>
        <fullName evidence="4">Methyltransferase</fullName>
        <ecNumber evidence="4">2.1.1.-</ecNumber>
    </recommendedName>
</protein>
<dbReference type="GO" id="GO:0008168">
    <property type="term" value="F:methyltransferase activity"/>
    <property type="evidence" value="ECO:0007669"/>
    <property type="project" value="UniProtKB-KW"/>
</dbReference>
<keyword evidence="7" id="KW-1185">Reference proteome</keyword>
<dbReference type="Proteomes" id="UP001595583">
    <property type="component" value="Unassembled WGS sequence"/>
</dbReference>
<evidence type="ECO:0000256" key="5">
    <source>
        <dbReference type="SAM" id="MobiDB-lite"/>
    </source>
</evidence>
<evidence type="ECO:0000256" key="1">
    <source>
        <dbReference type="ARBA" id="ARBA00007137"/>
    </source>
</evidence>
<sequence>MEEASTLDNPVGTEKRQRGGRRLRGCHTAPARQPDYRNLRNTFASQPVFSADQVGAIHDTALRILEDLGLKVLLPQARDIFRAAGCLVDDDTMMVRIGRDSVAAALSSAPKSIVARAGIRERDIVLEHGALAFVAGCGCPNVTDLDRGRRTGTLADFEELTRLVQHFDVLHMHGPHVEPQDVDLRFRHYATLRAQLTLSDKLPFIFARGTPQVEDSFEMMRIARGLGEDEFRAGVHCYAIINTNSPRLLDIPMAQGIIDFAKAGQLTVITPFCLAGAMAPITVAGALVLQHAEALAGITLAQLTRPGAPVVYGSFSSNVDMKSGAPAFGTPEHAKATLGAGQLARYLGLPWRAGGGSAANIADAQAANETQFALWGAVLAGATMLVHSAGWLEGGLSLSYEKLITDIEVLQMMAELFSATPGDADAIAFEAIREIQPGGHFFAAEHTMARYRTAFYEPFVADWSNFGNWTAAGGKDATRRANAVWKGVLERDGAPAWAAELGPALDEFIERRKAEGGASPVS</sequence>
<dbReference type="GO" id="GO:0032259">
    <property type="term" value="P:methylation"/>
    <property type="evidence" value="ECO:0007669"/>
    <property type="project" value="UniProtKB-KW"/>
</dbReference>
<evidence type="ECO:0000256" key="3">
    <source>
        <dbReference type="ARBA" id="ARBA00022679"/>
    </source>
</evidence>
<name>A0ABV7K8G6_9HYPH</name>
<gene>
    <name evidence="6" type="ORF">ACFOHJ_04080</name>
</gene>
<dbReference type="InterPro" id="IPR010426">
    <property type="entry name" value="MTTB_MeTrfase"/>
</dbReference>